<dbReference type="Pfam" id="PF00069">
    <property type="entry name" value="Pkinase"/>
    <property type="match status" value="1"/>
</dbReference>
<dbReference type="STRING" id="48709.A0A1D2N2D6"/>
<dbReference type="PROSITE" id="PS50011">
    <property type="entry name" value="PROTEIN_KINASE_DOM"/>
    <property type="match status" value="1"/>
</dbReference>
<dbReference type="GO" id="GO:0004674">
    <property type="term" value="F:protein serine/threonine kinase activity"/>
    <property type="evidence" value="ECO:0007669"/>
    <property type="project" value="UniProtKB-KW"/>
</dbReference>
<evidence type="ECO:0000313" key="10">
    <source>
        <dbReference type="Proteomes" id="UP000094527"/>
    </source>
</evidence>
<evidence type="ECO:0000256" key="7">
    <source>
        <dbReference type="ARBA" id="ARBA00022840"/>
    </source>
</evidence>
<evidence type="ECO:0000256" key="1">
    <source>
        <dbReference type="ARBA" id="ARBA00004496"/>
    </source>
</evidence>
<dbReference type="Gene3D" id="3.10.20.90">
    <property type="entry name" value="Phosphatidylinositol 3-kinase Catalytic Subunit, Chain A, domain 1"/>
    <property type="match status" value="1"/>
</dbReference>
<evidence type="ECO:0000256" key="4">
    <source>
        <dbReference type="ARBA" id="ARBA00022679"/>
    </source>
</evidence>
<reference evidence="9 10" key="1">
    <citation type="journal article" date="2016" name="Genome Biol. Evol.">
        <title>Gene Family Evolution Reflects Adaptation to Soil Environmental Stressors in the Genome of the Collembolan Orchesella cincta.</title>
        <authorList>
            <person name="Faddeeva-Vakhrusheva A."/>
            <person name="Derks M.F."/>
            <person name="Anvar S.Y."/>
            <person name="Agamennone V."/>
            <person name="Suring W."/>
            <person name="Smit S."/>
            <person name="van Straalen N.M."/>
            <person name="Roelofs D."/>
        </authorList>
    </citation>
    <scope>NUCLEOTIDE SEQUENCE [LARGE SCALE GENOMIC DNA]</scope>
    <source>
        <tissue evidence="9">Mixed pool</tissue>
    </source>
</reference>
<dbReference type="AlphaFoldDB" id="A0A1D2N2D6"/>
<keyword evidence="3" id="KW-0723">Serine/threonine-protein kinase</keyword>
<dbReference type="InterPro" id="IPR000719">
    <property type="entry name" value="Prot_kinase_dom"/>
</dbReference>
<evidence type="ECO:0000259" key="8">
    <source>
        <dbReference type="PROSITE" id="PS50011"/>
    </source>
</evidence>
<dbReference type="PANTHER" id="PTHR22969:SF15">
    <property type="entry name" value="FI05319P"/>
    <property type="match status" value="1"/>
</dbReference>
<dbReference type="PANTHER" id="PTHR22969">
    <property type="entry name" value="IKB KINASE"/>
    <property type="match status" value="1"/>
</dbReference>
<comment type="subcellular location">
    <subcellularLocation>
        <location evidence="1">Cytoplasm</location>
    </subcellularLocation>
</comment>
<comment type="caution">
    <text evidence="9">The sequence shown here is derived from an EMBL/GenBank/DDBJ whole genome shotgun (WGS) entry which is preliminary data.</text>
</comment>
<dbReference type="InterPro" id="IPR051180">
    <property type="entry name" value="IKK"/>
</dbReference>
<dbReference type="GO" id="GO:0005737">
    <property type="term" value="C:cytoplasm"/>
    <property type="evidence" value="ECO:0007669"/>
    <property type="project" value="UniProtKB-SubCell"/>
</dbReference>
<keyword evidence="6 9" id="KW-0418">Kinase</keyword>
<dbReference type="Proteomes" id="UP000094527">
    <property type="component" value="Unassembled WGS sequence"/>
</dbReference>
<dbReference type="InterPro" id="IPR011009">
    <property type="entry name" value="Kinase-like_dom_sf"/>
</dbReference>
<dbReference type="Gene3D" id="1.10.510.10">
    <property type="entry name" value="Transferase(Phosphotransferase) domain 1"/>
    <property type="match status" value="1"/>
</dbReference>
<proteinExistence type="predicted"/>
<sequence length="757" mass="85570">MPCSNSIKRPINVFRGMHKVTGEAVAVKVFKNGVVPARELEVIQKTNHVNIVKLLAHEVDESSPYNLQKVIIMELCDGGSLLKILEHPKNAFGLEEDEFLTVVRDITLGMKYLRENGIIHRDLKPGNIMRYIADDRSSIYKITDFGAARELKDEEEYTSIYGTHEYVDPDVYEQALFANTAMPKKKFTPSTDLWSIGATLYHVATGVLPFRPVDGGRNNPKVMHLMTTQKESGVISAYQIEGKNGPVIFEKHLPKNCLLSPDLKKLICPLLAGLMEVDPKKKLSYESFFLNVDEILNRTQVNIFNINKSQLLRLFINPNETKTFEDLKGVVQSHTLIYPENQILFFKDTTLDGILGNGTLDVCTKLPKTAKTNPVILCDRANTEVYWKSDDALFKKQLFPNMVTLANDAKIAAHNCKVAYLIKRQIEDACQKVNLIYTSVQTINHVVMTQLTSASKENNLIRKVVQSINNQFEMMEGFNQICNVFAKLVPGDLESSSSIHESVKKLEGIYSSEHNDFQKLSEMLLQLKPSIDSLLGSRVQNKFLMNSWEAFTTRVKGLEEFARFGKIADTLVYNIGQAYREINVYLTSLSRRSGASQSGDKFLHLIERNKMAQEMDKLEKHHVFCSDNFSALNSVFSEWYKLAIAAYVQPEILTKDLLSLQERMFESENFLNAAVRNFKSQLEKVSESLASVPVVVVGSSIQNSQCHKDEESTRVRVARLQELARVQKEVQTNFKINKELCNQLHGLLIGSCSGKSS</sequence>
<evidence type="ECO:0000313" key="9">
    <source>
        <dbReference type="EMBL" id="ODM99381.1"/>
    </source>
</evidence>
<dbReference type="EMBL" id="LJIJ01000285">
    <property type="protein sequence ID" value="ODM99381.1"/>
    <property type="molecule type" value="Genomic_DNA"/>
</dbReference>
<evidence type="ECO:0000256" key="5">
    <source>
        <dbReference type="ARBA" id="ARBA00022741"/>
    </source>
</evidence>
<dbReference type="Gene3D" id="3.30.200.20">
    <property type="entry name" value="Phosphorylase Kinase, domain 1"/>
    <property type="match status" value="1"/>
</dbReference>
<accession>A0A1D2N2D6</accession>
<dbReference type="SUPFAM" id="SSF56112">
    <property type="entry name" value="Protein kinase-like (PK-like)"/>
    <property type="match status" value="1"/>
</dbReference>
<keyword evidence="7" id="KW-0067">ATP-binding</keyword>
<keyword evidence="4" id="KW-0808">Transferase</keyword>
<dbReference type="FunFam" id="1.10.510.10:FF:000100">
    <property type="entry name" value="inhibitor of nuclear factor kappa-B kinase subunit epsilon"/>
    <property type="match status" value="1"/>
</dbReference>
<evidence type="ECO:0000256" key="2">
    <source>
        <dbReference type="ARBA" id="ARBA00022490"/>
    </source>
</evidence>
<keyword evidence="10" id="KW-1185">Reference proteome</keyword>
<evidence type="ECO:0000256" key="6">
    <source>
        <dbReference type="ARBA" id="ARBA00022777"/>
    </source>
</evidence>
<dbReference type="InterPro" id="IPR041087">
    <property type="entry name" value="TBK1_ULD"/>
</dbReference>
<gene>
    <name evidence="9" type="ORF">Ocin01_07305</name>
</gene>
<dbReference type="OrthoDB" id="10013850at2759"/>
<protein>
    <submittedName>
        <fullName evidence="9">Serine/threonine-protein kinase TBK1</fullName>
    </submittedName>
</protein>
<dbReference type="GO" id="GO:0005524">
    <property type="term" value="F:ATP binding"/>
    <property type="evidence" value="ECO:0007669"/>
    <property type="project" value="UniProtKB-KW"/>
</dbReference>
<name>A0A1D2N2D6_ORCCI</name>
<dbReference type="Pfam" id="PF18396">
    <property type="entry name" value="TBK1_ULD"/>
    <property type="match status" value="1"/>
</dbReference>
<keyword evidence="5" id="KW-0547">Nucleotide-binding</keyword>
<dbReference type="SMART" id="SM00220">
    <property type="entry name" value="S_TKc"/>
    <property type="match status" value="1"/>
</dbReference>
<feature type="domain" description="Protein kinase" evidence="8">
    <location>
        <begin position="1"/>
        <end position="296"/>
    </location>
</feature>
<evidence type="ECO:0000256" key="3">
    <source>
        <dbReference type="ARBA" id="ARBA00022527"/>
    </source>
</evidence>
<keyword evidence="2" id="KW-0963">Cytoplasm</keyword>
<organism evidence="9 10">
    <name type="scientific">Orchesella cincta</name>
    <name type="common">Springtail</name>
    <name type="synonym">Podura cincta</name>
    <dbReference type="NCBI Taxonomy" id="48709"/>
    <lineage>
        <taxon>Eukaryota</taxon>
        <taxon>Metazoa</taxon>
        <taxon>Ecdysozoa</taxon>
        <taxon>Arthropoda</taxon>
        <taxon>Hexapoda</taxon>
        <taxon>Collembola</taxon>
        <taxon>Entomobryomorpha</taxon>
        <taxon>Entomobryoidea</taxon>
        <taxon>Orchesellidae</taxon>
        <taxon>Orchesellinae</taxon>
        <taxon>Orchesella</taxon>
    </lineage>
</organism>
<dbReference type="Gene3D" id="1.20.1270.420">
    <property type="match status" value="1"/>
</dbReference>